<sequence length="143" mass="14971">MAMGAEASPPPRGPADLVVSRSTSDVASTQARAKAALEKLGVPVFATFDHGANAKEAGLPLRPTVVLVFGNPKVGTLLMQGNQAFALDLPLRLAIWQDEQGRTWVGYHDLQRVAAGYGMEGDATVQKLAGFMANLAKQSAGTP</sequence>
<evidence type="ECO:0000313" key="3">
    <source>
        <dbReference type="EMBL" id="KJV34871.1"/>
    </source>
</evidence>
<protein>
    <recommendedName>
        <fullName evidence="2">DUF302 domain-containing protein</fullName>
    </recommendedName>
</protein>
<keyword evidence="4" id="KW-1185">Reference proteome</keyword>
<dbReference type="Pfam" id="PF03625">
    <property type="entry name" value="DUF302"/>
    <property type="match status" value="1"/>
</dbReference>
<comment type="caution">
    <text evidence="3">The sequence shown here is derived from an EMBL/GenBank/DDBJ whole genome shotgun (WGS) entry which is preliminary data.</text>
</comment>
<dbReference type="EMBL" id="JZRB01000018">
    <property type="protein sequence ID" value="KJV34871.1"/>
    <property type="molecule type" value="Genomic_DNA"/>
</dbReference>
<accession>A0A0F3KUM9</accession>
<dbReference type="AlphaFoldDB" id="A0A0F3KUM9"/>
<dbReference type="PANTHER" id="PTHR38342:SF2">
    <property type="entry name" value="INNER MEMBRANE OR EXPORTED"/>
    <property type="match status" value="1"/>
</dbReference>
<feature type="region of interest" description="Disordered" evidence="1">
    <location>
        <begin position="1"/>
        <end position="23"/>
    </location>
</feature>
<dbReference type="Proteomes" id="UP000033651">
    <property type="component" value="Unassembled WGS sequence"/>
</dbReference>
<dbReference type="InterPro" id="IPR035923">
    <property type="entry name" value="TT1751-like_sf"/>
</dbReference>
<evidence type="ECO:0000313" key="4">
    <source>
        <dbReference type="Proteomes" id="UP000033651"/>
    </source>
</evidence>
<organism evidence="3 4">
    <name type="scientific">Luteibacter yeojuensis</name>
    <dbReference type="NCBI Taxonomy" id="345309"/>
    <lineage>
        <taxon>Bacteria</taxon>
        <taxon>Pseudomonadati</taxon>
        <taxon>Pseudomonadota</taxon>
        <taxon>Gammaproteobacteria</taxon>
        <taxon>Lysobacterales</taxon>
        <taxon>Rhodanobacteraceae</taxon>
        <taxon>Luteibacter</taxon>
    </lineage>
</organism>
<gene>
    <name evidence="3" type="ORF">VI08_09775</name>
</gene>
<dbReference type="PATRIC" id="fig|345309.4.peg.1195"/>
<evidence type="ECO:0000259" key="2">
    <source>
        <dbReference type="Pfam" id="PF03625"/>
    </source>
</evidence>
<name>A0A0F3KUM9_9GAMM</name>
<dbReference type="CDD" id="cd14797">
    <property type="entry name" value="DUF302"/>
    <property type="match status" value="1"/>
</dbReference>
<dbReference type="Gene3D" id="3.30.310.70">
    <property type="entry name" value="TT1751-like domain"/>
    <property type="match status" value="1"/>
</dbReference>
<feature type="domain" description="DUF302" evidence="2">
    <location>
        <begin position="48"/>
        <end position="109"/>
    </location>
</feature>
<dbReference type="InterPro" id="IPR005180">
    <property type="entry name" value="DUF302"/>
</dbReference>
<dbReference type="PANTHER" id="PTHR38342">
    <property type="entry name" value="SLR5037 PROTEIN"/>
    <property type="match status" value="1"/>
</dbReference>
<proteinExistence type="predicted"/>
<reference evidence="3 4" key="1">
    <citation type="submission" date="2015-03" db="EMBL/GenBank/DDBJ databases">
        <title>Draft genome sequence of Luteibacter yeojuensis strain SU11.</title>
        <authorList>
            <person name="Sulaiman J."/>
            <person name="Priya K."/>
            <person name="Chan K.-G."/>
        </authorList>
    </citation>
    <scope>NUCLEOTIDE SEQUENCE [LARGE SCALE GENOMIC DNA]</scope>
    <source>
        <strain evidence="3 4">SU11</strain>
    </source>
</reference>
<dbReference type="SUPFAM" id="SSF103247">
    <property type="entry name" value="TT1751-like"/>
    <property type="match status" value="1"/>
</dbReference>
<evidence type="ECO:0000256" key="1">
    <source>
        <dbReference type="SAM" id="MobiDB-lite"/>
    </source>
</evidence>